<comment type="caution">
    <text evidence="1">The sequence shown here is derived from an EMBL/GenBank/DDBJ whole genome shotgun (WGS) entry which is preliminary data.</text>
</comment>
<keyword evidence="1" id="KW-0032">Aminotransferase</keyword>
<dbReference type="InterPro" id="IPR036038">
    <property type="entry name" value="Aminotransferase-like"/>
</dbReference>
<dbReference type="GO" id="GO:0008483">
    <property type="term" value="F:transaminase activity"/>
    <property type="evidence" value="ECO:0007669"/>
    <property type="project" value="UniProtKB-KW"/>
</dbReference>
<evidence type="ECO:0000313" key="2">
    <source>
        <dbReference type="Proteomes" id="UP001595816"/>
    </source>
</evidence>
<dbReference type="SUPFAM" id="SSF56752">
    <property type="entry name" value="D-aminoacid aminotransferase-like PLP-dependent enzymes"/>
    <property type="match status" value="1"/>
</dbReference>
<protein>
    <submittedName>
        <fullName evidence="1">Aminotransferase class IV</fullName>
    </submittedName>
</protein>
<dbReference type="Gene3D" id="3.20.10.10">
    <property type="entry name" value="D-amino Acid Aminotransferase, subunit A, domain 2"/>
    <property type="match status" value="1"/>
</dbReference>
<dbReference type="InterPro" id="IPR043132">
    <property type="entry name" value="BCAT-like_C"/>
</dbReference>
<keyword evidence="2" id="KW-1185">Reference proteome</keyword>
<organism evidence="1 2">
    <name type="scientific">Hamadaea flava</name>
    <dbReference type="NCBI Taxonomy" id="1742688"/>
    <lineage>
        <taxon>Bacteria</taxon>
        <taxon>Bacillati</taxon>
        <taxon>Actinomycetota</taxon>
        <taxon>Actinomycetes</taxon>
        <taxon>Micromonosporales</taxon>
        <taxon>Micromonosporaceae</taxon>
        <taxon>Hamadaea</taxon>
    </lineage>
</organism>
<dbReference type="EMBL" id="JBHSAY010000012">
    <property type="protein sequence ID" value="MFC4133550.1"/>
    <property type="molecule type" value="Genomic_DNA"/>
</dbReference>
<dbReference type="InterPro" id="IPR001544">
    <property type="entry name" value="Aminotrans_IV"/>
</dbReference>
<dbReference type="Pfam" id="PF01063">
    <property type="entry name" value="Aminotran_4"/>
    <property type="match status" value="1"/>
</dbReference>
<dbReference type="NCBIfam" id="NF006734">
    <property type="entry name" value="PRK09266.1"/>
    <property type="match status" value="1"/>
</dbReference>
<dbReference type="Gene3D" id="3.30.470.10">
    <property type="match status" value="1"/>
</dbReference>
<keyword evidence="1" id="KW-0808">Transferase</keyword>
<sequence length="254" mass="27341">MDLITVEVDGAAATPAQLETLAFAPFGHFTAMQVRDGRVRGLDLHLARLAQADDELFGAKVDGERVRALIRHALGDLADASVRVLNFGDQPGDPVTTVVTVRPPFIAPVTTSLLPVDYSRTVAHLKRTNDFGQAYWGRRAARAGFGDALLVTPGGAVAEAGIANVGFWDGAAIVWPEAPMLRGITLQVVQPRLALPQHHQVIRLAQLTDFPSAFVTNSRGIAAVTRIGDHEYAVDAELMRELHRAYESAPADLI</sequence>
<evidence type="ECO:0000313" key="1">
    <source>
        <dbReference type="EMBL" id="MFC4133550.1"/>
    </source>
</evidence>
<proteinExistence type="predicted"/>
<reference evidence="2" key="1">
    <citation type="journal article" date="2019" name="Int. J. Syst. Evol. Microbiol.">
        <title>The Global Catalogue of Microorganisms (GCM) 10K type strain sequencing project: providing services to taxonomists for standard genome sequencing and annotation.</title>
        <authorList>
            <consortium name="The Broad Institute Genomics Platform"/>
            <consortium name="The Broad Institute Genome Sequencing Center for Infectious Disease"/>
            <person name="Wu L."/>
            <person name="Ma J."/>
        </authorList>
    </citation>
    <scope>NUCLEOTIDE SEQUENCE [LARGE SCALE GENOMIC DNA]</scope>
    <source>
        <strain evidence="2">CGMCC 4.7289</strain>
    </source>
</reference>
<gene>
    <name evidence="1" type="ORF">ACFOZ4_23320</name>
</gene>
<dbReference type="InterPro" id="IPR043131">
    <property type="entry name" value="BCAT-like_N"/>
</dbReference>
<accession>A0ABV8LTE0</accession>
<dbReference type="RefSeq" id="WP_253762342.1">
    <property type="nucleotide sequence ID" value="NZ_JAMZDZ010000001.1"/>
</dbReference>
<dbReference type="Proteomes" id="UP001595816">
    <property type="component" value="Unassembled WGS sequence"/>
</dbReference>
<name>A0ABV8LTE0_9ACTN</name>